<sequence length="36" mass="4002">MSELVKEAGLRSAVAKRMGSNPIPSIKFPCSLKIRW</sequence>
<evidence type="ECO:0000313" key="1">
    <source>
        <dbReference type="EMBL" id="QHS91499.1"/>
    </source>
</evidence>
<name>A0A6C0BIW6_9ZZZZ</name>
<protein>
    <submittedName>
        <fullName evidence="1">Uncharacterized protein</fullName>
    </submittedName>
</protein>
<reference evidence="1" key="1">
    <citation type="journal article" date="2020" name="Nature">
        <title>Giant virus diversity and host interactions through global metagenomics.</title>
        <authorList>
            <person name="Schulz F."/>
            <person name="Roux S."/>
            <person name="Paez-Espino D."/>
            <person name="Jungbluth S."/>
            <person name="Walsh D.A."/>
            <person name="Denef V.J."/>
            <person name="McMahon K.D."/>
            <person name="Konstantinidis K.T."/>
            <person name="Eloe-Fadrosh E.A."/>
            <person name="Kyrpides N.C."/>
            <person name="Woyke T."/>
        </authorList>
    </citation>
    <scope>NUCLEOTIDE SEQUENCE</scope>
    <source>
        <strain evidence="1">GVMAG-M-3300013006-15</strain>
    </source>
</reference>
<dbReference type="EMBL" id="MN739162">
    <property type="protein sequence ID" value="QHS91499.1"/>
    <property type="molecule type" value="Genomic_DNA"/>
</dbReference>
<organism evidence="1">
    <name type="scientific">viral metagenome</name>
    <dbReference type="NCBI Taxonomy" id="1070528"/>
    <lineage>
        <taxon>unclassified sequences</taxon>
        <taxon>metagenomes</taxon>
        <taxon>organismal metagenomes</taxon>
    </lineage>
</organism>
<accession>A0A6C0BIW6</accession>
<proteinExistence type="predicted"/>
<dbReference type="AlphaFoldDB" id="A0A6C0BIW6"/>